<evidence type="ECO:0000256" key="2">
    <source>
        <dbReference type="ARBA" id="ARBA00022801"/>
    </source>
</evidence>
<protein>
    <recommendedName>
        <fullName evidence="3">Carboxylic ester hydrolase</fullName>
        <ecNumber evidence="3">3.1.1.-</ecNumber>
    </recommendedName>
</protein>
<dbReference type="InterPro" id="IPR029058">
    <property type="entry name" value="AB_hydrolase_fold"/>
</dbReference>
<dbReference type="PANTHER" id="PTHR11559">
    <property type="entry name" value="CARBOXYLESTERASE"/>
    <property type="match status" value="1"/>
</dbReference>
<keyword evidence="4" id="KW-1133">Transmembrane helix</keyword>
<dbReference type="InterPro" id="IPR019826">
    <property type="entry name" value="Carboxylesterase_B_AS"/>
</dbReference>
<dbReference type="PROSITE" id="PS00941">
    <property type="entry name" value="CARBOXYLESTERASE_B_2"/>
    <property type="match status" value="1"/>
</dbReference>
<dbReference type="InterPro" id="IPR050309">
    <property type="entry name" value="Type-B_Carboxylest/Lipase"/>
</dbReference>
<accession>A0A8T9C0U7</accession>
<dbReference type="GO" id="GO:0016787">
    <property type="term" value="F:hydrolase activity"/>
    <property type="evidence" value="ECO:0007669"/>
    <property type="project" value="UniProtKB-KW"/>
</dbReference>
<evidence type="ECO:0000313" key="7">
    <source>
        <dbReference type="Proteomes" id="UP000469558"/>
    </source>
</evidence>
<evidence type="ECO:0000256" key="1">
    <source>
        <dbReference type="ARBA" id="ARBA00005964"/>
    </source>
</evidence>
<keyword evidence="2 3" id="KW-0378">Hydrolase</keyword>
<dbReference type="AlphaFoldDB" id="A0A8T9C0U7"/>
<feature type="transmembrane region" description="Helical" evidence="4">
    <location>
        <begin position="62"/>
        <end position="88"/>
    </location>
</feature>
<gene>
    <name evidence="6" type="primary">LIP1_5</name>
    <name evidence="6" type="ORF">LSUE1_G008084</name>
</gene>
<dbReference type="InterPro" id="IPR019819">
    <property type="entry name" value="Carboxylesterase_B_CS"/>
</dbReference>
<dbReference type="InterPro" id="IPR002018">
    <property type="entry name" value="CarbesteraseB"/>
</dbReference>
<comment type="caution">
    <text evidence="6">The sequence shown here is derived from an EMBL/GenBank/DDBJ whole genome shotgun (WGS) entry which is preliminary data.</text>
</comment>
<dbReference type="SUPFAM" id="SSF53474">
    <property type="entry name" value="alpha/beta-Hydrolases"/>
    <property type="match status" value="1"/>
</dbReference>
<dbReference type="Gene3D" id="3.40.50.1820">
    <property type="entry name" value="alpha/beta hydrolase"/>
    <property type="match status" value="1"/>
</dbReference>
<dbReference type="PROSITE" id="PS00122">
    <property type="entry name" value="CARBOXYLESTERASE_B_1"/>
    <property type="match status" value="1"/>
</dbReference>
<evidence type="ECO:0000259" key="5">
    <source>
        <dbReference type="Pfam" id="PF00135"/>
    </source>
</evidence>
<feature type="domain" description="Carboxylesterase type B" evidence="5">
    <location>
        <begin position="108"/>
        <end position="584"/>
    </location>
</feature>
<organism evidence="6 7">
    <name type="scientific">Lachnellula suecica</name>
    <dbReference type="NCBI Taxonomy" id="602035"/>
    <lineage>
        <taxon>Eukaryota</taxon>
        <taxon>Fungi</taxon>
        <taxon>Dikarya</taxon>
        <taxon>Ascomycota</taxon>
        <taxon>Pezizomycotina</taxon>
        <taxon>Leotiomycetes</taxon>
        <taxon>Helotiales</taxon>
        <taxon>Lachnaceae</taxon>
        <taxon>Lachnellula</taxon>
    </lineage>
</organism>
<dbReference type="Proteomes" id="UP000469558">
    <property type="component" value="Unassembled WGS sequence"/>
</dbReference>
<evidence type="ECO:0000256" key="4">
    <source>
        <dbReference type="SAM" id="Phobius"/>
    </source>
</evidence>
<proteinExistence type="inferred from homology"/>
<sequence>MEPALAVPVPSLAMAQDSQFTKEESVTVSSAASSEHSIYKTGEGFPRKLAKYSFAKSKRSKLFWWLTGTTLVIMIALALTLGLVLGLAGKSHAANIDLTVDLGYSKYQGQNENNGVSHWWGIRYAAPPVGDLRFRAPQDPAVDTTLQQANTHSKVCRSSPSTSADPDHSEDCLFLDVYAPTSSDSAKPVFVWFSGGGFNTISDPNKNGAKLVQASNSGMVVVTFNYRVGPYGFIASKEVQANGDLNNGLKDQRKVLEWIQKYIHLFGGDPKHVTIGGASAGGASVDLHLSAYGGRDDGLFHAAAAESQSFGAQLTVAESQYQYDALVKRVGCDTAPDTLKCLRSADIADNNPNVPTPGGSGGDPVFMWSNVIDGNFTPDYTYKLFDQGKFVKVPVIFGDVSNEGTLFTPQGATNFQNYDDVNAFLKNNYVQLNAAQLAQIDHFYPKAEQFPGQGPYWRTAANAYGEMRYNCPGIFVSYSYPRYGVSQSWNYHWDYLPDGANAALGVQHTAESGSVWGTTDTPLNTAIQSYWMSFIMNKDPNQFKVNGAPANLPTWGTFSQGSMQRILFNNKGVSMENVDATQQVRCAYLTAIGGDVRQ</sequence>
<name>A0A8T9C0U7_9HELO</name>
<dbReference type="Pfam" id="PF00135">
    <property type="entry name" value="COesterase"/>
    <property type="match status" value="1"/>
</dbReference>
<dbReference type="EC" id="3.1.1.-" evidence="3"/>
<reference evidence="6 7" key="1">
    <citation type="submission" date="2018-05" db="EMBL/GenBank/DDBJ databases">
        <title>Genome sequencing and assembly of the regulated plant pathogen Lachnellula willkommii and related sister species for the development of diagnostic species identification markers.</title>
        <authorList>
            <person name="Giroux E."/>
            <person name="Bilodeau G."/>
        </authorList>
    </citation>
    <scope>NUCLEOTIDE SEQUENCE [LARGE SCALE GENOMIC DNA]</scope>
    <source>
        <strain evidence="6 7">CBS 268.59</strain>
    </source>
</reference>
<keyword evidence="7" id="KW-1185">Reference proteome</keyword>
<dbReference type="OrthoDB" id="408631at2759"/>
<dbReference type="EMBL" id="QGMK01001965">
    <property type="protein sequence ID" value="TVY62708.1"/>
    <property type="molecule type" value="Genomic_DNA"/>
</dbReference>
<evidence type="ECO:0000256" key="3">
    <source>
        <dbReference type="RuleBase" id="RU361235"/>
    </source>
</evidence>
<keyword evidence="4" id="KW-0812">Transmembrane</keyword>
<evidence type="ECO:0000313" key="6">
    <source>
        <dbReference type="EMBL" id="TVY62708.1"/>
    </source>
</evidence>
<keyword evidence="4" id="KW-0472">Membrane</keyword>
<comment type="similarity">
    <text evidence="1 3">Belongs to the type-B carboxylesterase/lipase family.</text>
</comment>